<dbReference type="Pfam" id="PF03737">
    <property type="entry name" value="RraA-like"/>
    <property type="match status" value="1"/>
</dbReference>
<name>A0A849IFN3_9HYPH</name>
<accession>A0A849IFN3</accession>
<dbReference type="EMBL" id="JABEPP010000007">
    <property type="protein sequence ID" value="NNM74960.1"/>
    <property type="molecule type" value="Genomic_DNA"/>
</dbReference>
<keyword evidence="3" id="KW-1185">Reference proteome</keyword>
<dbReference type="InterPro" id="IPR036704">
    <property type="entry name" value="RraA/RraA-like_sf"/>
</dbReference>
<keyword evidence="1" id="KW-0460">Magnesium</keyword>
<gene>
    <name evidence="2" type="ORF">HJG44_21595</name>
</gene>
<feature type="binding site" evidence="1">
    <location>
        <begin position="117"/>
        <end position="120"/>
    </location>
    <ligand>
        <name>substrate</name>
    </ligand>
</feature>
<evidence type="ECO:0000313" key="3">
    <source>
        <dbReference type="Proteomes" id="UP000564885"/>
    </source>
</evidence>
<protein>
    <submittedName>
        <fullName evidence="2">RraA family protein</fullName>
    </submittedName>
</protein>
<feature type="binding site" evidence="1">
    <location>
        <position position="139"/>
    </location>
    <ligand>
        <name>substrate</name>
    </ligand>
</feature>
<evidence type="ECO:0000256" key="1">
    <source>
        <dbReference type="PIRSR" id="PIRSR605493-1"/>
    </source>
</evidence>
<dbReference type="InterPro" id="IPR005493">
    <property type="entry name" value="RraA/RraA-like"/>
</dbReference>
<dbReference type="GO" id="GO:0046872">
    <property type="term" value="F:metal ion binding"/>
    <property type="evidence" value="ECO:0007669"/>
    <property type="project" value="UniProtKB-KW"/>
</dbReference>
<dbReference type="AlphaFoldDB" id="A0A849IFN3"/>
<dbReference type="PANTHER" id="PTHR33254:SF16">
    <property type="entry name" value="BLR3842 PROTEIN"/>
    <property type="match status" value="1"/>
</dbReference>
<organism evidence="2 3">
    <name type="scientific">Enterovirga aerilata</name>
    <dbReference type="NCBI Taxonomy" id="2730920"/>
    <lineage>
        <taxon>Bacteria</taxon>
        <taxon>Pseudomonadati</taxon>
        <taxon>Pseudomonadota</taxon>
        <taxon>Alphaproteobacteria</taxon>
        <taxon>Hyphomicrobiales</taxon>
        <taxon>Methylobacteriaceae</taxon>
        <taxon>Enterovirga</taxon>
    </lineage>
</organism>
<comment type="cofactor">
    <cofactor evidence="1">
        <name>Mg(2+)</name>
        <dbReference type="ChEBI" id="CHEBI:18420"/>
    </cofactor>
</comment>
<proteinExistence type="predicted"/>
<dbReference type="SUPFAM" id="SSF89562">
    <property type="entry name" value="RraA-like"/>
    <property type="match status" value="1"/>
</dbReference>
<dbReference type="PANTHER" id="PTHR33254">
    <property type="entry name" value="4-HYDROXY-4-METHYL-2-OXOGLUTARATE ALDOLASE 3-RELATED"/>
    <property type="match status" value="1"/>
</dbReference>
<feature type="binding site" evidence="1">
    <location>
        <position position="140"/>
    </location>
    <ligand>
        <name>Mg(2+)</name>
        <dbReference type="ChEBI" id="CHEBI:18420"/>
    </ligand>
</feature>
<comment type="caution">
    <text evidence="2">The sequence shown here is derived from an EMBL/GenBank/DDBJ whole genome shotgun (WGS) entry which is preliminary data.</text>
</comment>
<reference evidence="2 3" key="1">
    <citation type="submission" date="2020-04" db="EMBL/GenBank/DDBJ databases">
        <title>Enterovirga sp. isolate from soil.</title>
        <authorList>
            <person name="Chea S."/>
            <person name="Kim D.-U."/>
        </authorList>
    </citation>
    <scope>NUCLEOTIDE SEQUENCE [LARGE SCALE GENOMIC DNA]</scope>
    <source>
        <strain evidence="2 3">DB1703</strain>
    </source>
</reference>
<keyword evidence="1" id="KW-0479">Metal-binding</keyword>
<dbReference type="Gene3D" id="3.50.30.40">
    <property type="entry name" value="Ribonuclease E inhibitor RraA/RraA-like"/>
    <property type="match status" value="1"/>
</dbReference>
<evidence type="ECO:0000313" key="2">
    <source>
        <dbReference type="EMBL" id="NNM74960.1"/>
    </source>
</evidence>
<dbReference type="CDD" id="cd16841">
    <property type="entry name" value="RraA_family"/>
    <property type="match status" value="1"/>
</dbReference>
<sequence>MSFAGNNRTRAGGFLPGRAEAALLPYDVHRRLYAAVLSDVLDGMGLREQAMRPFVRPLDEASLLFGRARTGLYMPVYTVREGENPYEVEIALVDDLKPGEVAVLACGGPTDRIAPWGELLSTAARARGAAGCVTDGLVRDVRAIRAMGFPVFHGGIGPLDSKGRGRMMEADMPVACGGVLVNPGDYVFGDADGVVVIPAAVAGETFEAALAKVDAETDTRDELAAGATLAEVFRRRGVL</sequence>
<dbReference type="Proteomes" id="UP000564885">
    <property type="component" value="Unassembled WGS sequence"/>
</dbReference>